<evidence type="ECO:0000256" key="2">
    <source>
        <dbReference type="ARBA" id="ARBA00022553"/>
    </source>
</evidence>
<feature type="domain" description="PKS/mFAS DH" evidence="9">
    <location>
        <begin position="1288"/>
        <end position="1595"/>
    </location>
</feature>
<dbReference type="SUPFAM" id="SSF51735">
    <property type="entry name" value="NAD(P)-binding Rossmann-fold domains"/>
    <property type="match status" value="1"/>
</dbReference>
<feature type="domain" description="Carrier" evidence="7">
    <location>
        <begin position="1666"/>
        <end position="1743"/>
    </location>
</feature>
<feature type="region of interest" description="C-terminal hotdog fold" evidence="6">
    <location>
        <begin position="1443"/>
        <end position="1595"/>
    </location>
</feature>
<dbReference type="InterPro" id="IPR041068">
    <property type="entry name" value="HTH_51"/>
</dbReference>
<accession>A0AAE0WMG0</accession>
<keyword evidence="3" id="KW-0808">Transferase</keyword>
<dbReference type="Gene3D" id="3.30.70.3290">
    <property type="match status" value="1"/>
</dbReference>
<feature type="region of interest" description="N-terminal hotdog fold" evidence="6">
    <location>
        <begin position="1288"/>
        <end position="1417"/>
    </location>
</feature>
<dbReference type="InterPro" id="IPR013120">
    <property type="entry name" value="FAR_NAD-bd"/>
</dbReference>
<dbReference type="GO" id="GO:0044550">
    <property type="term" value="P:secondary metabolite biosynthetic process"/>
    <property type="evidence" value="ECO:0007669"/>
    <property type="project" value="UniProtKB-ARBA"/>
</dbReference>
<dbReference type="Gene3D" id="3.40.366.10">
    <property type="entry name" value="Malonyl-Coenzyme A Acyl Carrier Protein, domain 2"/>
    <property type="match status" value="2"/>
</dbReference>
<dbReference type="InterPro" id="IPR016036">
    <property type="entry name" value="Malonyl_transacylase_ACP-bd"/>
</dbReference>
<dbReference type="GO" id="GO:0016746">
    <property type="term" value="F:acyltransferase activity"/>
    <property type="evidence" value="ECO:0007669"/>
    <property type="project" value="UniProtKB-KW"/>
</dbReference>
<dbReference type="InterPro" id="IPR001227">
    <property type="entry name" value="Ac_transferase_dom_sf"/>
</dbReference>
<evidence type="ECO:0000256" key="1">
    <source>
        <dbReference type="ARBA" id="ARBA00022450"/>
    </source>
</evidence>
<evidence type="ECO:0000256" key="5">
    <source>
        <dbReference type="ARBA" id="ARBA00023315"/>
    </source>
</evidence>
<dbReference type="SMART" id="SM00827">
    <property type="entry name" value="PKS_AT"/>
    <property type="match status" value="1"/>
</dbReference>
<keyword evidence="4" id="KW-0511">Multifunctional enzyme</keyword>
<dbReference type="InterPro" id="IPR020806">
    <property type="entry name" value="PKS_PP-bd"/>
</dbReference>
<dbReference type="SUPFAM" id="SSF53335">
    <property type="entry name" value="S-adenosyl-L-methionine-dependent methyltransferases"/>
    <property type="match status" value="1"/>
</dbReference>
<dbReference type="InterPro" id="IPR014043">
    <property type="entry name" value="Acyl_transferase_dom"/>
</dbReference>
<dbReference type="InterPro" id="IPR042104">
    <property type="entry name" value="PKS_dehydratase_sf"/>
</dbReference>
<dbReference type="PROSITE" id="PS52019">
    <property type="entry name" value="PKS_MFAS_DH"/>
    <property type="match status" value="1"/>
</dbReference>
<protein>
    <submittedName>
        <fullName evidence="10">Type I Iterative PKS</fullName>
    </submittedName>
</protein>
<dbReference type="SUPFAM" id="SSF52151">
    <property type="entry name" value="FabD/lysophospholipase-like"/>
    <property type="match status" value="1"/>
</dbReference>
<feature type="domain" description="Ketosynthase family 3 (KS3)" evidence="8">
    <location>
        <begin position="384"/>
        <end position="801"/>
    </location>
</feature>
<dbReference type="Pfam" id="PF02801">
    <property type="entry name" value="Ketoacyl-synt_C"/>
    <property type="match status" value="1"/>
</dbReference>
<dbReference type="Gene3D" id="3.40.50.150">
    <property type="entry name" value="Vaccinia Virus protein VP39"/>
    <property type="match status" value="1"/>
</dbReference>
<dbReference type="InterPro" id="IPR020841">
    <property type="entry name" value="PKS_Beta-ketoAc_synthase_dom"/>
</dbReference>
<dbReference type="Pfam" id="PF00698">
    <property type="entry name" value="Acyl_transf_1"/>
    <property type="match status" value="1"/>
</dbReference>
<evidence type="ECO:0000256" key="4">
    <source>
        <dbReference type="ARBA" id="ARBA00023268"/>
    </source>
</evidence>
<evidence type="ECO:0000259" key="8">
    <source>
        <dbReference type="PROSITE" id="PS52004"/>
    </source>
</evidence>
<dbReference type="Pfam" id="PF08242">
    <property type="entry name" value="Methyltransf_12"/>
    <property type="match status" value="1"/>
</dbReference>
<dbReference type="InterPro" id="IPR014030">
    <property type="entry name" value="Ketoacyl_synth_N"/>
</dbReference>
<dbReference type="Pfam" id="PF00550">
    <property type="entry name" value="PP-binding"/>
    <property type="match status" value="1"/>
</dbReference>
<evidence type="ECO:0000256" key="6">
    <source>
        <dbReference type="PROSITE-ProRule" id="PRU01363"/>
    </source>
</evidence>
<evidence type="ECO:0000313" key="11">
    <source>
        <dbReference type="Proteomes" id="UP001274830"/>
    </source>
</evidence>
<dbReference type="SUPFAM" id="SSF47336">
    <property type="entry name" value="ACP-like"/>
    <property type="match status" value="1"/>
</dbReference>
<keyword evidence="5" id="KW-0012">Acyltransferase</keyword>
<dbReference type="SMART" id="SM00825">
    <property type="entry name" value="PKS_KS"/>
    <property type="match status" value="1"/>
</dbReference>
<feature type="active site" description="Proton donor; for dehydratase activity" evidence="6">
    <location>
        <position position="1501"/>
    </location>
</feature>
<dbReference type="GO" id="GO:0031177">
    <property type="term" value="F:phosphopantetheine binding"/>
    <property type="evidence" value="ECO:0007669"/>
    <property type="project" value="InterPro"/>
</dbReference>
<dbReference type="Pfam" id="PF16073">
    <property type="entry name" value="SAT"/>
    <property type="match status" value="1"/>
</dbReference>
<dbReference type="InterPro" id="IPR009081">
    <property type="entry name" value="PP-bd_ACP"/>
</dbReference>
<dbReference type="InterPro" id="IPR036736">
    <property type="entry name" value="ACP-like_sf"/>
</dbReference>
<dbReference type="Pfam" id="PF07993">
    <property type="entry name" value="NAD_binding_4"/>
    <property type="match status" value="1"/>
</dbReference>
<evidence type="ECO:0000259" key="9">
    <source>
        <dbReference type="PROSITE" id="PS52019"/>
    </source>
</evidence>
<evidence type="ECO:0000313" key="10">
    <source>
        <dbReference type="EMBL" id="KAK3674392.1"/>
    </source>
</evidence>
<gene>
    <name evidence="10" type="ORF">LTR78_005861</name>
</gene>
<dbReference type="SMART" id="SM00823">
    <property type="entry name" value="PKS_PP"/>
    <property type="match status" value="1"/>
</dbReference>
<dbReference type="Gene3D" id="3.40.47.10">
    <property type="match status" value="1"/>
</dbReference>
<dbReference type="InterPro" id="IPR036291">
    <property type="entry name" value="NAD(P)-bd_dom_sf"/>
</dbReference>
<dbReference type="InterPro" id="IPR013217">
    <property type="entry name" value="Methyltransf_12"/>
</dbReference>
<keyword evidence="2" id="KW-0597">Phosphoprotein</keyword>
<evidence type="ECO:0000259" key="7">
    <source>
        <dbReference type="PROSITE" id="PS50075"/>
    </source>
</evidence>
<dbReference type="InterPro" id="IPR029063">
    <property type="entry name" value="SAM-dependent_MTases_sf"/>
</dbReference>
<dbReference type="CDD" id="cd02440">
    <property type="entry name" value="AdoMet_MTases"/>
    <property type="match status" value="1"/>
</dbReference>
<dbReference type="CDD" id="cd00833">
    <property type="entry name" value="PKS"/>
    <property type="match status" value="1"/>
</dbReference>
<dbReference type="InterPro" id="IPR016035">
    <property type="entry name" value="Acyl_Trfase/lysoPLipase"/>
</dbReference>
<dbReference type="Pfam" id="PF18558">
    <property type="entry name" value="HTH_51"/>
    <property type="match status" value="1"/>
</dbReference>
<organism evidence="10 11">
    <name type="scientific">Recurvomyces mirabilis</name>
    <dbReference type="NCBI Taxonomy" id="574656"/>
    <lineage>
        <taxon>Eukaryota</taxon>
        <taxon>Fungi</taxon>
        <taxon>Dikarya</taxon>
        <taxon>Ascomycota</taxon>
        <taxon>Pezizomycotina</taxon>
        <taxon>Dothideomycetes</taxon>
        <taxon>Dothideomycetidae</taxon>
        <taxon>Mycosphaerellales</taxon>
        <taxon>Teratosphaeriaceae</taxon>
        <taxon>Recurvomyces</taxon>
    </lineage>
</organism>
<dbReference type="Pfam" id="PF00109">
    <property type="entry name" value="ketoacyl-synt"/>
    <property type="match status" value="1"/>
</dbReference>
<name>A0AAE0WMG0_9PEZI</name>
<dbReference type="Gene3D" id="1.10.1200.10">
    <property type="entry name" value="ACP-like"/>
    <property type="match status" value="1"/>
</dbReference>
<proteinExistence type="predicted"/>
<keyword evidence="11" id="KW-1185">Reference proteome</keyword>
<comment type="caution">
    <text evidence="10">The sequence shown here is derived from an EMBL/GenBank/DDBJ whole genome shotgun (WGS) entry which is preliminary data.</text>
</comment>
<dbReference type="PROSITE" id="PS00012">
    <property type="entry name" value="PHOSPHOPANTETHEINE"/>
    <property type="match status" value="1"/>
</dbReference>
<dbReference type="InterPro" id="IPR016039">
    <property type="entry name" value="Thiolase-like"/>
</dbReference>
<dbReference type="EMBL" id="JAUTXT010000020">
    <property type="protein sequence ID" value="KAK3674392.1"/>
    <property type="molecule type" value="Genomic_DNA"/>
</dbReference>
<sequence>MEATQTRDPAVITLVFGPQTLSFSEEWFNRLRSFINDRRHNHWMRQAIQELPHYLELFQSNTQGTAHSTAPALLRSILEWLDTDATVPYVDNLSSAVLTPLVILDHLCQYSQFVDAANSDSCSTVDPWSCLFRPLQVLGFCTGFLSALAIASSNSQAEFQSYGAVAVRLGALIGAVVDAADHSSSPSGSLAAVWSTPEQKQKLDITLAQDEESYISVDYDENRATITTTSEKLSDLIRVLKDDGIVAYEIDLRGRYHWNGHRKTAEQLANFCDAHPELQFRDAEKNPFSLPSTTTTEQVLHGKLHGVAIRDILVERCHWFSTYQHSVVDQARSPASSTLVFGEEKCVPPSILRHVQEHVTRMTDQPGASRRLSALAYSEPKESHDDIAVVGMACKVAGADDLDELWEIICRGESQHVEVPESRVSFETQWRGLDDRRRWYGNFLRDPDAYDHKFFRKSPIEAASQDPQQRLFLQSAYQAVEQSGYFNNPNTDRRVGVFAGVGAVDYETNIACHPANAYSATGNLRAFITGKVSHYFGWSGPSLTVDTACSGSAVAIHQACRSILSGECTAALAGGVNIITSPLWFQNLAGASFLSPTGACKPFDAAADGYCRGEAVACVFLKKMSQAVQDGDTILGRIRSTAVFQNDNCTPITVPNATSLSTLFGDVITKAHLTPEDITLVEAHGTGTPIGDPAEYESVRRALGGWARRSAPLHLGSVKGLLGHTESASGVVALIKVLLALHHGYIPPQASFRSLSPGLKATPDDMITVGTHLKPWDAAYRAALINNYGAAGSNASMIISQAHPWRSKAPSVSSAGELFWITGADERGLRAYCLRLLDLIKKQRTTEKELLLADISYSLARQSSRTLPLGLIFLSSSILELESKLSTFVGDGMASTLVPKKAYRPVILCFGGQTSQMIGLDRKVYDRYGLLRTHLDTCDKLLLSMGCDSIYPAIFEKLPMTDVVKLQTTLFSFQYSCARCWIDVGIPVTAVVGHSFGELTAMCISGIVTLREALHIISARARLVKQSWGADTGAMIAIEAELSSVDDLLRRVHTLNPSEDSANIACFNGPQNFTLAGSSAAIKAVETTARTMPGLRCKIINVANAYHSSLVDPLKQRLAALGDDTLFTRPRILWERATEAEEKRNVKRDFFATHMRQPVYFHHAAQRLHKKFPSAIWLEAGSNSTITNLAGQALGRPPSSYFQALNICHSNGSQNMMDHFADLWTAGLTSHHWGHHASQSRLYDVVLLPPYQFEKSRHWLEIKKRSPDHQGDAMTKASNTEKLPTELYTFVGYQDEAKSHARFRVNTMIKKYEDLVSGHVIANTAAICPATVQLDIVIEALMSLRHDLGFEDMQPELFDVTNQAPVCMNPARALWIDLKIASVGSRTWQWDMSSTASGGSHKTSHVKGSIAMRPTNDQKYGNDFARYGRLMNHRRCTNLLQCEDPDDIVQGRNIYKIFSEIVEYAAQYQNLRKIVGKDNMSAGRINKKRSDATWLDAHLTDCFCQVAGFWVNSMTERIPTEMYIAAGFESWMRAPSLPSAKPQAATTVWDVMAVHNQAPDKSYTTDIFVYDAERGTLCEVILGMKFIRVPKAVMAKTLAQFSAVGSSGEVAAPPRSIQGVSPGNVELKQNSTHPSVLQALAAPNNLNAAASAIDPPASIGEARPGQARVKFLSDIAEILSELTGVEPVLITPAARLADIGIDSLMSMEISRSMKSSFKISYEIEQLAEADTVQDVVNAIAAAVGTDGLENSGGSNGAVDSDKMFGTKGMDDVDSPTFNTPHSATSDTFELSRPYRQEQTVGLNFSQAILEAFSGSRLRTDQFIEDFGCSKYLVDVQPKQIQLCVALIIEALEQLGCSLNTANAGESLRRIPYAPQHERYVNFLYGVLESDAHLINLDGGMITRTNVSVPVKSSKIIFDELIATFPSHELANRLTYHCGCHIVDILKGETNGVKVIFGSEEGRSLVSGFYSDSPLFKLYYTQMQDFLRRLVSRLPDNSPPLKILELGAGTGGTTNYLVPLLAELGVPVEYTFTDIAPSFIAAARKKYKAYSFMRFATHDIEKPPSDDLMSSQHLVVASNAVHATHSLSVSLSNIHKLLRPDGFLLLLELTDQQQWLDLIFGLLEGWWLFDDGRSHALSSEKHWERELHAAGYGHVDWTDGDCAENCLQKIIIATASGPHRGDLPANDRVTDATDETAARRLAVDEYVKSYSHDFIGPTGSNRLEVDNLITVLVTGGTGSVGSHIVSHLLTLPHITNVICLNREVRGAKPDARQIDAFADHRIELSIEDLSKLQVLQCDTAKPMLGLKEGVYQDLVSSVTHVLHNAWPMSYERPLHRFEPQFRTMRNLIDLCHDTGAVSSRVITFQFISSIAVVGHHPFLTGQSLVPEQQVQVESVLPMGYGDAKYVCELLLGATLGRHPSNFRTMSVRLGQVAGSSTSGYWNTQEHLSFLVKSSQTLRYLPDLDGILSWTPVDQVAGTLTDLLSQNASTPYPIYHIDNPVRQPWRDMVRTWASALDIPQNKIVPYSEWASRVRLFPGSVERDNPACKLIEFLDNNFLRMSCGGLLLDTLHAREHSPTLAAVGPVDEKCALGYIAFWKDIGFLS</sequence>
<reference evidence="10" key="1">
    <citation type="submission" date="2023-07" db="EMBL/GenBank/DDBJ databases">
        <title>Black Yeasts Isolated from many extreme environments.</title>
        <authorList>
            <person name="Coleine C."/>
            <person name="Stajich J.E."/>
            <person name="Selbmann L."/>
        </authorList>
    </citation>
    <scope>NUCLEOTIDE SEQUENCE</scope>
    <source>
        <strain evidence="10">CCFEE 5485</strain>
    </source>
</reference>
<feature type="active site" description="Proton acceptor; for dehydratase activity" evidence="6">
    <location>
        <position position="1319"/>
    </location>
</feature>
<dbReference type="InterPro" id="IPR049900">
    <property type="entry name" value="PKS_mFAS_DH"/>
</dbReference>
<dbReference type="Proteomes" id="UP001274830">
    <property type="component" value="Unassembled WGS sequence"/>
</dbReference>
<dbReference type="Gene3D" id="3.10.129.110">
    <property type="entry name" value="Polyketide synthase dehydratase"/>
    <property type="match status" value="1"/>
</dbReference>
<dbReference type="PANTHER" id="PTHR45681">
    <property type="entry name" value="POLYKETIDE SYNTHASE 44-RELATED"/>
    <property type="match status" value="1"/>
</dbReference>
<dbReference type="PROSITE" id="PS50075">
    <property type="entry name" value="CARRIER"/>
    <property type="match status" value="1"/>
</dbReference>
<dbReference type="InterPro" id="IPR014031">
    <property type="entry name" value="Ketoacyl_synth_C"/>
</dbReference>
<dbReference type="Gene3D" id="3.40.50.720">
    <property type="entry name" value="NAD(P)-binding Rossmann-like Domain"/>
    <property type="match status" value="1"/>
</dbReference>
<evidence type="ECO:0000256" key="3">
    <source>
        <dbReference type="ARBA" id="ARBA00022679"/>
    </source>
</evidence>
<dbReference type="SUPFAM" id="SSF53901">
    <property type="entry name" value="Thiolase-like"/>
    <property type="match status" value="1"/>
</dbReference>
<dbReference type="InterPro" id="IPR050444">
    <property type="entry name" value="Polyketide_Synthase"/>
</dbReference>
<dbReference type="InterPro" id="IPR032088">
    <property type="entry name" value="SAT"/>
</dbReference>
<dbReference type="PROSITE" id="PS52004">
    <property type="entry name" value="KS3_2"/>
    <property type="match status" value="1"/>
</dbReference>
<keyword evidence="1" id="KW-0596">Phosphopantetheine</keyword>
<dbReference type="PANTHER" id="PTHR45681:SF6">
    <property type="entry name" value="POLYKETIDE SYNTHASE 37"/>
    <property type="match status" value="1"/>
</dbReference>
<dbReference type="InterPro" id="IPR006162">
    <property type="entry name" value="Ppantetheine_attach_site"/>
</dbReference>
<dbReference type="SUPFAM" id="SSF55048">
    <property type="entry name" value="Probable ACP-binding domain of malonyl-CoA ACP transacylase"/>
    <property type="match status" value="1"/>
</dbReference>